<keyword evidence="1" id="KW-0687">Ribonucleoprotein</keyword>
<evidence type="ECO:0000313" key="1">
    <source>
        <dbReference type="EMBL" id="KAJ3442670.1"/>
    </source>
</evidence>
<dbReference type="Proteomes" id="UP001146793">
    <property type="component" value="Unassembled WGS sequence"/>
</dbReference>
<dbReference type="GO" id="GO:0005840">
    <property type="term" value="C:ribosome"/>
    <property type="evidence" value="ECO:0007669"/>
    <property type="project" value="UniProtKB-KW"/>
</dbReference>
<comment type="caution">
    <text evidence="1">The sequence shown here is derived from an EMBL/GenBank/DDBJ whole genome shotgun (WGS) entry which is preliminary data.</text>
</comment>
<protein>
    <submittedName>
        <fullName evidence="1">UBIQUITIN-LIKE PROTEIN 1-40S ribosomal protein S27A</fullName>
    </submittedName>
</protein>
<proteinExistence type="predicted"/>
<name>A0AAV7ZMZ0_9EUKA</name>
<dbReference type="AlphaFoldDB" id="A0AAV7ZMZ0"/>
<sequence>MMTQHNPNVRFRQYGSWSFENQFLENEEATLESLGIQNNSTLEFYRIMRKMTPGVTYRLRINILDGEKSSERFYKIKTCRKLIKSKKKRKNATEKT</sequence>
<organism evidence="1 2">
    <name type="scientific">Anaeramoeba flamelloides</name>
    <dbReference type="NCBI Taxonomy" id="1746091"/>
    <lineage>
        <taxon>Eukaryota</taxon>
        <taxon>Metamonada</taxon>
        <taxon>Anaeramoebidae</taxon>
        <taxon>Anaeramoeba</taxon>
    </lineage>
</organism>
<reference evidence="1" key="1">
    <citation type="submission" date="2022-08" db="EMBL/GenBank/DDBJ databases">
        <title>Novel sulphate-reducing endosymbionts in the free-living metamonad Anaeramoeba.</title>
        <authorList>
            <person name="Jerlstrom-Hultqvist J."/>
            <person name="Cepicka I."/>
            <person name="Gallot-Lavallee L."/>
            <person name="Salas-Leiva D."/>
            <person name="Curtis B.A."/>
            <person name="Zahonova K."/>
            <person name="Pipaliya S."/>
            <person name="Dacks J."/>
            <person name="Roger A.J."/>
        </authorList>
    </citation>
    <scope>NUCLEOTIDE SEQUENCE</scope>
    <source>
        <strain evidence="1">Busselton2</strain>
    </source>
</reference>
<accession>A0AAV7ZMZ0</accession>
<gene>
    <name evidence="1" type="ORF">M0812_12412</name>
</gene>
<dbReference type="EMBL" id="JANTQA010000026">
    <property type="protein sequence ID" value="KAJ3442670.1"/>
    <property type="molecule type" value="Genomic_DNA"/>
</dbReference>
<keyword evidence="1" id="KW-0689">Ribosomal protein</keyword>
<evidence type="ECO:0000313" key="2">
    <source>
        <dbReference type="Proteomes" id="UP001146793"/>
    </source>
</evidence>